<proteinExistence type="predicted"/>
<evidence type="ECO:0000313" key="2">
    <source>
        <dbReference type="EMBL" id="CDT74789.1"/>
    </source>
</evidence>
<protein>
    <submittedName>
        <fullName evidence="1">Uncharacterized protein</fullName>
    </submittedName>
</protein>
<dbReference type="EMBL" id="LK932519">
    <property type="protein sequence ID" value="CDS88164.1"/>
    <property type="molecule type" value="Genomic_DNA"/>
</dbReference>
<gene>
    <name evidence="2" type="ORF">BN1095_710037</name>
    <name evidence="1" type="ORF">BN1096_650002</name>
</gene>
<dbReference type="AlphaFoldDB" id="A0A069AFW2"/>
<dbReference type="EMBL" id="LK933416">
    <property type="protein sequence ID" value="CDT74789.1"/>
    <property type="molecule type" value="Genomic_DNA"/>
</dbReference>
<accession>A0A069AFW2</accession>
<sequence>MNLSLCSCLLNHLLRKLVFPDPGCPPSKKAVGDSTAFFP</sequence>
<reference evidence="1" key="1">
    <citation type="submission" date="2014-07" db="EMBL/GenBank/DDBJ databases">
        <authorList>
            <person name="Monot Marc"/>
        </authorList>
    </citation>
    <scope>NUCLEOTIDE SEQUENCE</scope>
    <source>
        <strain evidence="2">7032989</strain>
    </source>
</reference>
<evidence type="ECO:0000313" key="1">
    <source>
        <dbReference type="EMBL" id="CDS88164.1"/>
    </source>
</evidence>
<name>A0A069AFW2_CLODI</name>
<organism evidence="1">
    <name type="scientific">Clostridioides difficile</name>
    <name type="common">Peptoclostridium difficile</name>
    <dbReference type="NCBI Taxonomy" id="1496"/>
    <lineage>
        <taxon>Bacteria</taxon>
        <taxon>Bacillati</taxon>
        <taxon>Bacillota</taxon>
        <taxon>Clostridia</taxon>
        <taxon>Peptostreptococcales</taxon>
        <taxon>Peptostreptococcaceae</taxon>
        <taxon>Clostridioides</taxon>
    </lineage>
</organism>